<comment type="similarity">
    <text evidence="1 3">Belongs to the 5'(3')-deoxyribonucleotidase family.</text>
</comment>
<dbReference type="STRING" id="1499687.BN1080_03263"/>
<organism evidence="5 6">
    <name type="scientific">Planococcus massiliensis</name>
    <dbReference type="NCBI Taxonomy" id="1499687"/>
    <lineage>
        <taxon>Bacteria</taxon>
        <taxon>Bacillati</taxon>
        <taxon>Bacillota</taxon>
        <taxon>Bacilli</taxon>
        <taxon>Bacillales</taxon>
        <taxon>Caryophanaceae</taxon>
        <taxon>Planococcus</taxon>
    </lineage>
</organism>
<evidence type="ECO:0000256" key="3">
    <source>
        <dbReference type="PIRNR" id="PIRNR021362"/>
    </source>
</evidence>
<dbReference type="GO" id="GO:0008253">
    <property type="term" value="F:5'-nucleotidase activity"/>
    <property type="evidence" value="ECO:0007669"/>
    <property type="project" value="InterPro"/>
</dbReference>
<dbReference type="OrthoDB" id="573782at2"/>
<keyword evidence="2 3" id="KW-0378">Hydrolase</keyword>
<dbReference type="RefSeq" id="WP_052653639.1">
    <property type="nucleotide sequence ID" value="NZ_CCXS01000001.1"/>
</dbReference>
<dbReference type="PIRSF" id="PIRSF021362">
    <property type="entry name" value="UCP021362_HAD"/>
    <property type="match status" value="1"/>
</dbReference>
<evidence type="ECO:0000256" key="1">
    <source>
        <dbReference type="ARBA" id="ARBA00009589"/>
    </source>
</evidence>
<dbReference type="Pfam" id="PF06941">
    <property type="entry name" value="NT5C"/>
    <property type="match status" value="1"/>
</dbReference>
<gene>
    <name evidence="5" type="ORF">BN1080_03263</name>
</gene>
<dbReference type="GO" id="GO:0009264">
    <property type="term" value="P:deoxyribonucleotide catabolic process"/>
    <property type="evidence" value="ECO:0007669"/>
    <property type="project" value="InterPro"/>
</dbReference>
<sequence length="190" mass="22168">MKFGFDIDDTLIDLRGYAFQLYQQKLGREVGRELFDQLNRVEIHELFDLSDEEGSKMWNSSLEELYYADCPVYPGAVEILQQLDREGHEIFYITARGAAHGEGTKNWLKSQGFPVKDGHFYCGMKDQEKFEIIQNLELDYYFDDKPAVIDTLSGDSLNVIIRDQSYNRHVEGLRLTDWSEFYHLVKSKTS</sequence>
<dbReference type="InterPro" id="IPR052419">
    <property type="entry name" value="5_3-deoxyribonucleotidase-like"/>
</dbReference>
<feature type="active site" description="Proton donor" evidence="4">
    <location>
        <position position="8"/>
    </location>
</feature>
<reference evidence="5 6" key="1">
    <citation type="submission" date="2014-09" db="EMBL/GenBank/DDBJ databases">
        <authorList>
            <person name="Urmite Genomes Urmite Genomes"/>
        </authorList>
    </citation>
    <scope>NUCLEOTIDE SEQUENCE [LARGE SCALE GENOMIC DNA]</scope>
    <source>
        <strain evidence="5 6">ES2</strain>
    </source>
</reference>
<dbReference type="Gene3D" id="3.40.50.1000">
    <property type="entry name" value="HAD superfamily/HAD-like"/>
    <property type="match status" value="1"/>
</dbReference>
<evidence type="ECO:0000256" key="4">
    <source>
        <dbReference type="PIRSR" id="PIRSR610708-1"/>
    </source>
</evidence>
<evidence type="ECO:0000256" key="2">
    <source>
        <dbReference type="ARBA" id="ARBA00022801"/>
    </source>
</evidence>
<dbReference type="EC" id="3.1.3.-" evidence="3"/>
<dbReference type="SUPFAM" id="SSF56784">
    <property type="entry name" value="HAD-like"/>
    <property type="match status" value="1"/>
</dbReference>
<dbReference type="InterPro" id="IPR036412">
    <property type="entry name" value="HAD-like_sf"/>
</dbReference>
<dbReference type="InterPro" id="IPR023214">
    <property type="entry name" value="HAD_sf"/>
</dbReference>
<dbReference type="Proteomes" id="UP000043699">
    <property type="component" value="Unassembled WGS sequence"/>
</dbReference>
<accession>A0A098ER14</accession>
<keyword evidence="6" id="KW-1185">Reference proteome</keyword>
<evidence type="ECO:0000313" key="6">
    <source>
        <dbReference type="Proteomes" id="UP000043699"/>
    </source>
</evidence>
<dbReference type="EMBL" id="CCXS01000001">
    <property type="protein sequence ID" value="CEG24242.1"/>
    <property type="molecule type" value="Genomic_DNA"/>
</dbReference>
<dbReference type="InterPro" id="IPR009206">
    <property type="entry name" value="Nucleotidase_putative"/>
</dbReference>
<protein>
    <recommendedName>
        <fullName evidence="3">Nucleotidase</fullName>
        <ecNumber evidence="3">3.1.3.-</ecNumber>
    </recommendedName>
</protein>
<proteinExistence type="inferred from homology"/>
<dbReference type="InterPro" id="IPR010708">
    <property type="entry name" value="5'(3')-deoxyribonucleotidase"/>
</dbReference>
<dbReference type="PANTHER" id="PTHR35134:SF2">
    <property type="entry name" value="NUCLEOTIDASE YQFW-RELATED"/>
    <property type="match status" value="1"/>
</dbReference>
<dbReference type="PANTHER" id="PTHR35134">
    <property type="entry name" value="NUCLEOTIDASE YQFW-RELATED"/>
    <property type="match status" value="1"/>
</dbReference>
<dbReference type="AlphaFoldDB" id="A0A098ER14"/>
<name>A0A098ER14_9BACL</name>
<feature type="active site" description="Nucleophile" evidence="4">
    <location>
        <position position="6"/>
    </location>
</feature>
<evidence type="ECO:0000313" key="5">
    <source>
        <dbReference type="EMBL" id="CEG24242.1"/>
    </source>
</evidence>